<protein>
    <submittedName>
        <fullName evidence="2">Uncharacterized protein</fullName>
    </submittedName>
</protein>
<evidence type="ECO:0000256" key="1">
    <source>
        <dbReference type="SAM" id="Phobius"/>
    </source>
</evidence>
<evidence type="ECO:0000313" key="3">
    <source>
        <dbReference type="Proteomes" id="UP000219897"/>
    </source>
</evidence>
<keyword evidence="1" id="KW-0472">Membrane</keyword>
<reference evidence="2 3" key="1">
    <citation type="submission" date="2017-09" db="EMBL/GenBank/DDBJ databases">
        <title>Large-scale bioinformatics analysis of Bacillus genomes uncovers conserved roles of natural products in bacterial physiology.</title>
        <authorList>
            <consortium name="Agbiome Team Llc"/>
            <person name="Bleich R.M."/>
            <person name="Kirk G.J."/>
            <person name="Santa Maria K.C."/>
            <person name="Allen S.E."/>
            <person name="Farag S."/>
            <person name="Shank E.A."/>
            <person name="Bowers A."/>
        </authorList>
    </citation>
    <scope>NUCLEOTIDE SEQUENCE [LARGE SCALE GENOMIC DNA]</scope>
    <source>
        <strain evidence="2 3">AFS005140</strain>
    </source>
</reference>
<sequence>MNWLVLKDSKTMSGFVIAILLAILSVVFAVKESDYWIVLVVLATVLTFLSVNRADKVYKSRN</sequence>
<dbReference type="RefSeq" id="WP_098223432.1">
    <property type="nucleotide sequence ID" value="NZ_NTVJ01000163.1"/>
</dbReference>
<feature type="transmembrane region" description="Helical" evidence="1">
    <location>
        <begin position="35"/>
        <end position="52"/>
    </location>
</feature>
<keyword evidence="1" id="KW-0812">Transmembrane</keyword>
<accession>A0ABD6S949</accession>
<proteinExistence type="predicted"/>
<name>A0ABD6S949_BACTU</name>
<comment type="caution">
    <text evidence="2">The sequence shown here is derived from an EMBL/GenBank/DDBJ whole genome shotgun (WGS) entry which is preliminary data.</text>
</comment>
<evidence type="ECO:0000313" key="2">
    <source>
        <dbReference type="EMBL" id="PER51511.1"/>
    </source>
</evidence>
<feature type="transmembrane region" description="Helical" evidence="1">
    <location>
        <begin position="12"/>
        <end position="29"/>
    </location>
</feature>
<dbReference type="EMBL" id="NTYF01000064">
    <property type="protein sequence ID" value="PER51511.1"/>
    <property type="molecule type" value="Genomic_DNA"/>
</dbReference>
<keyword evidence="1" id="KW-1133">Transmembrane helix</keyword>
<gene>
    <name evidence="2" type="ORF">CN495_18730</name>
</gene>
<organism evidence="2 3">
    <name type="scientific">Bacillus thuringiensis</name>
    <dbReference type="NCBI Taxonomy" id="1428"/>
    <lineage>
        <taxon>Bacteria</taxon>
        <taxon>Bacillati</taxon>
        <taxon>Bacillota</taxon>
        <taxon>Bacilli</taxon>
        <taxon>Bacillales</taxon>
        <taxon>Bacillaceae</taxon>
        <taxon>Bacillus</taxon>
        <taxon>Bacillus cereus group</taxon>
    </lineage>
</organism>
<dbReference type="Proteomes" id="UP000219897">
    <property type="component" value="Unassembled WGS sequence"/>
</dbReference>
<dbReference type="AlphaFoldDB" id="A0ABD6S949"/>